<feature type="domain" description="Heterokaryon incompatibility" evidence="1">
    <location>
        <begin position="51"/>
        <end position="217"/>
    </location>
</feature>
<dbReference type="Pfam" id="PF06985">
    <property type="entry name" value="HET"/>
    <property type="match status" value="1"/>
</dbReference>
<accession>A0A8H6NAA7</accession>
<dbReference type="PANTHER" id="PTHR24148">
    <property type="entry name" value="ANKYRIN REPEAT DOMAIN-CONTAINING PROTEIN 39 HOMOLOG-RELATED"/>
    <property type="match status" value="1"/>
</dbReference>
<proteinExistence type="predicted"/>
<reference evidence="2" key="1">
    <citation type="journal article" date="2020" name="Phytopathology">
        <title>Genome Sequence Resources of Colletotrichum truncatum, C. plurivorum, C. musicola, and C. sojae: Four Species Pathogenic to Soybean (Glycine max).</title>
        <authorList>
            <person name="Rogerio F."/>
            <person name="Boufleur T.R."/>
            <person name="Ciampi-Guillardi M."/>
            <person name="Sukno S.A."/>
            <person name="Thon M.R."/>
            <person name="Massola Junior N.S."/>
            <person name="Baroncelli R."/>
        </authorList>
    </citation>
    <scope>NUCLEOTIDE SEQUENCE</scope>
    <source>
        <strain evidence="2">LFN00145</strain>
    </source>
</reference>
<protein>
    <submittedName>
        <fullName evidence="2">HET domain-containing protein</fullName>
    </submittedName>
</protein>
<dbReference type="AlphaFoldDB" id="A0A8H6NAA7"/>
<dbReference type="EMBL" id="WIGO01000178">
    <property type="protein sequence ID" value="KAF6825211.1"/>
    <property type="molecule type" value="Genomic_DNA"/>
</dbReference>
<dbReference type="PANTHER" id="PTHR24148:SF73">
    <property type="entry name" value="HET DOMAIN PROTEIN (AFU_ORTHOLOGUE AFUA_8G01020)"/>
    <property type="match status" value="1"/>
</dbReference>
<evidence type="ECO:0000313" key="2">
    <source>
        <dbReference type="EMBL" id="KAF6825211.1"/>
    </source>
</evidence>
<sequence>MQVSNPYQYQALASPRSIRLVVLHRRGKNEQAPGQLSCEVVEASVDNPPPYFALSYTWGGETPCEPLMVRGSANSDQQQQQLLITPNCAAALRVLQRSLTRKVRRRRVLRVWVDAICINQACGDERNAQVAMMAEIYDRASKVVVWLGEDHAPATWCRLAGSKPLAMLPRAKCDYSRDLEDKMKRFAARMALRVCDGNALDRLKQSPYWTRVWTLQEFAHPKAVVLCRDSRLFVFSGLAHLLSVLPKDESAPSQQGLDLHVNLYEWQQHATTMARPFRAATNQLRRVLSMQASEPRDKIFALRALSPGVLGKMTVDYGQPVGEVFRAATRLMVEEEDSLRVLYFSNRRRTTPGVDWEAAPSWVVDFATEDTETRGSYRYYYNSLCAAAGGSKPGYKFSSDGMRLSLRGARLTRVGSLIGDLFPPKGECVQRGMCMVDEKWEMEKGAGRWFPHACDSPYLDVLGKFLADVTDAVEPGPELDTMDRSLCDLLRWIIQEPKKHSWSSSSSSLAAGTALRGMSAVSSLVEWDSLRCGGQCRAELRVGRLFFTEDGTAGLGVAGVREGDVVCLLAGMDHPFILRPSKGEEGRYRIVGPTVFSGAMRGEMWPVDEDEIEDFEIV</sequence>
<dbReference type="Proteomes" id="UP000654918">
    <property type="component" value="Unassembled WGS sequence"/>
</dbReference>
<comment type="caution">
    <text evidence="2">The sequence shown here is derived from an EMBL/GenBank/DDBJ whole genome shotgun (WGS) entry which is preliminary data.</text>
</comment>
<organism evidence="2 3">
    <name type="scientific">Colletotrichum plurivorum</name>
    <dbReference type="NCBI Taxonomy" id="2175906"/>
    <lineage>
        <taxon>Eukaryota</taxon>
        <taxon>Fungi</taxon>
        <taxon>Dikarya</taxon>
        <taxon>Ascomycota</taxon>
        <taxon>Pezizomycotina</taxon>
        <taxon>Sordariomycetes</taxon>
        <taxon>Hypocreomycetidae</taxon>
        <taxon>Glomerellales</taxon>
        <taxon>Glomerellaceae</taxon>
        <taxon>Colletotrichum</taxon>
        <taxon>Colletotrichum orchidearum species complex</taxon>
    </lineage>
</organism>
<keyword evidence="3" id="KW-1185">Reference proteome</keyword>
<evidence type="ECO:0000259" key="1">
    <source>
        <dbReference type="Pfam" id="PF06985"/>
    </source>
</evidence>
<dbReference type="Pfam" id="PF26639">
    <property type="entry name" value="Het-6_barrel"/>
    <property type="match status" value="1"/>
</dbReference>
<dbReference type="InterPro" id="IPR010730">
    <property type="entry name" value="HET"/>
</dbReference>
<gene>
    <name evidence="2" type="ORF">CPLU01_10417</name>
</gene>
<evidence type="ECO:0000313" key="3">
    <source>
        <dbReference type="Proteomes" id="UP000654918"/>
    </source>
</evidence>
<name>A0A8H6NAA7_9PEZI</name>
<dbReference type="InterPro" id="IPR052895">
    <property type="entry name" value="HetReg/Transcr_Mod"/>
</dbReference>